<dbReference type="Pfam" id="PF00395">
    <property type="entry name" value="SLH"/>
    <property type="match status" value="3"/>
</dbReference>
<gene>
    <name evidence="2" type="ORF">ACFPOF_00770</name>
</gene>
<dbReference type="Pfam" id="PF07554">
    <property type="entry name" value="FIVAR"/>
    <property type="match status" value="1"/>
</dbReference>
<comment type="caution">
    <text evidence="2">The sequence shown here is derived from an EMBL/GenBank/DDBJ whole genome shotgun (WGS) entry which is preliminary data.</text>
</comment>
<dbReference type="PANTHER" id="PTHR43308">
    <property type="entry name" value="OUTER MEMBRANE PROTEIN ALPHA-RELATED"/>
    <property type="match status" value="1"/>
</dbReference>
<evidence type="ECO:0000313" key="3">
    <source>
        <dbReference type="Proteomes" id="UP001596113"/>
    </source>
</evidence>
<feature type="domain" description="SLH" evidence="1">
    <location>
        <begin position="893"/>
        <end position="953"/>
    </location>
</feature>
<dbReference type="RefSeq" id="WP_378128643.1">
    <property type="nucleotide sequence ID" value="NZ_JBHSMI010000002.1"/>
</dbReference>
<feature type="domain" description="SLH" evidence="1">
    <location>
        <begin position="1017"/>
        <end position="1080"/>
    </location>
</feature>
<evidence type="ECO:0000259" key="1">
    <source>
        <dbReference type="PROSITE" id="PS51272"/>
    </source>
</evidence>
<dbReference type="InterPro" id="IPR001119">
    <property type="entry name" value="SLH_dom"/>
</dbReference>
<dbReference type="InterPro" id="IPR051465">
    <property type="entry name" value="Cell_Envelope_Struct_Comp"/>
</dbReference>
<dbReference type="Proteomes" id="UP001596113">
    <property type="component" value="Unassembled WGS sequence"/>
</dbReference>
<sequence length="1104" mass="116339">MLGIRSAQRRSFQSLIVAIAMVVGLFASAGTRAEAADPVTVTSTLPVNGSAVSVLDHLELQTIVQVGYTLTQANFVIQRISDGRYWNGLNEAWEATRGGGIVMYDTDMAQGLFKVDFDTHILNALSQDGEYDIHYEIRYTDGTSDYTTEHTTRITLDRTAPVVAEGSMSGNGAAVVFSEPFWSGEEGVEPPEVTASDFVLKIDDVPATIVYVSAIIGEPRGLIIVTQSSISYGQKITFQRTAGSTVFQDRAGNLLSPSEFELTNGMPEPSSPFQSTPVMNVKMKSGYALKPNDPILTFTPSRNSAYILQIGLPSAAGNVPILNSSSIRYTDFKLINNTDGVSLTPQNNSLVIGSDMLQFVFDHNFETGKSYTLTMSGTAGGDEIKLPANETSNASAFIAILDGNLIPVNNYSFIGLTLTAMDKTPTPDTSDVRIINNRDGADVLFVDHVPAGGVVKVYDAPTSGSEIGRGTSAIAGGTVRIDILNGIAASNAYVTVTDETGEKSESDRLSVAMPAPIEKAALINAINSAETLFVASVEGGANGQYPIGSKADLLTAINEAIYVKQNLIASQIEVNNAITSLNAEVTAFESKLIHVNLTALQTAVNTAQDKHDAATEGQANGQYPGGSKATLQNAIDAAGGVLDDPLASQSDVDSALAALNAAVSAFSAKQVVLGPIGGSNGAPHVTTIIELEVTGNGTVLGKLPLTRTIDAGGRASDRLELSKDRLAEWADRLKGSGELSLTIPDTESIVDETKVTIPADVVLLLAERGLSLRLNVNGVSLAIPASSWKDVKGPIELNFAPVRSKGKQDELAKRADGNVGVRNKAGHGALRIIGVPVDIGTNLQDRPVTITLPATSESDRSELGIYVDHSDGTTEWILPRSVSSGLTFDVSKFSTFAVVKVDGMQAYRDAQSSAKQTPYLAGYADGTFKPNATITRAELASILAKVIPGEGTNSVTVFKDVPAMNWAKEAISKVAKLGLMRGEPDGSFNPNKPVTRAEIAMIAAAIVNRGANSAEVNNGNGFKDISGHWAEASILTAQASGIMSGFQDGSFRPGQALSRAEAVVIINRIIGRKPVLSGMPSYKDVPASHWAYGAIQAASAPVLE</sequence>
<dbReference type="Gene3D" id="1.20.1270.90">
    <property type="entry name" value="AF1782-like"/>
    <property type="match status" value="2"/>
</dbReference>
<dbReference type="EMBL" id="JBHSMI010000002">
    <property type="protein sequence ID" value="MFC5401257.1"/>
    <property type="molecule type" value="Genomic_DNA"/>
</dbReference>
<name>A0ABW0HQE7_9BACL</name>
<evidence type="ECO:0000313" key="2">
    <source>
        <dbReference type="EMBL" id="MFC5401257.1"/>
    </source>
</evidence>
<keyword evidence="3" id="KW-1185">Reference proteome</keyword>
<feature type="domain" description="SLH" evidence="1">
    <location>
        <begin position="954"/>
        <end position="1016"/>
    </location>
</feature>
<accession>A0ABW0HQE7</accession>
<reference evidence="3" key="1">
    <citation type="journal article" date="2019" name="Int. J. Syst. Evol. Microbiol.">
        <title>The Global Catalogue of Microorganisms (GCM) 10K type strain sequencing project: providing services to taxonomists for standard genome sequencing and annotation.</title>
        <authorList>
            <consortium name="The Broad Institute Genomics Platform"/>
            <consortium name="The Broad Institute Genome Sequencing Center for Infectious Disease"/>
            <person name="Wu L."/>
            <person name="Ma J."/>
        </authorList>
    </citation>
    <scope>NUCLEOTIDE SEQUENCE [LARGE SCALE GENOMIC DNA]</scope>
    <source>
        <strain evidence="3">CGMCC 1.18575</strain>
    </source>
</reference>
<dbReference type="PROSITE" id="PS51272">
    <property type="entry name" value="SLH"/>
    <property type="match status" value="3"/>
</dbReference>
<proteinExistence type="predicted"/>
<organism evidence="2 3">
    <name type="scientific">Cohnella soli</name>
    <dbReference type="NCBI Taxonomy" id="425005"/>
    <lineage>
        <taxon>Bacteria</taxon>
        <taxon>Bacillati</taxon>
        <taxon>Bacillota</taxon>
        <taxon>Bacilli</taxon>
        <taxon>Bacillales</taxon>
        <taxon>Paenibacillaceae</taxon>
        <taxon>Cohnella</taxon>
    </lineage>
</organism>
<protein>
    <submittedName>
        <fullName evidence="2">S-layer homology domain-containing protein</fullName>
    </submittedName>
</protein>